<evidence type="ECO:0000256" key="3">
    <source>
        <dbReference type="SAM" id="SignalP"/>
    </source>
</evidence>
<feature type="signal peptide" evidence="3">
    <location>
        <begin position="1"/>
        <end position="18"/>
    </location>
</feature>
<evidence type="ECO:0000313" key="6">
    <source>
        <dbReference type="Proteomes" id="UP001054902"/>
    </source>
</evidence>
<reference evidence="5 6" key="1">
    <citation type="journal article" date="2021" name="Sci. Rep.">
        <title>The genome of the diatom Chaetoceros tenuissimus carries an ancient integrated fragment of an extant virus.</title>
        <authorList>
            <person name="Hongo Y."/>
            <person name="Kimura K."/>
            <person name="Takaki Y."/>
            <person name="Yoshida Y."/>
            <person name="Baba S."/>
            <person name="Kobayashi G."/>
            <person name="Nagasaki K."/>
            <person name="Hano T."/>
            <person name="Tomaru Y."/>
        </authorList>
    </citation>
    <scope>NUCLEOTIDE SEQUENCE [LARGE SCALE GENOMIC DNA]</scope>
    <source>
        <strain evidence="5 6">NIES-3715</strain>
    </source>
</reference>
<dbReference type="InterPro" id="IPR041243">
    <property type="entry name" value="STI1/HOP_DP"/>
</dbReference>
<dbReference type="SMART" id="SM00727">
    <property type="entry name" value="STI1"/>
    <property type="match status" value="1"/>
</dbReference>
<evidence type="ECO:0000256" key="1">
    <source>
        <dbReference type="ARBA" id="ARBA00022737"/>
    </source>
</evidence>
<dbReference type="Pfam" id="PF17830">
    <property type="entry name" value="STI1-HOP_DP"/>
    <property type="match status" value="1"/>
</dbReference>
<accession>A0AAD3D1G6</accession>
<keyword evidence="3" id="KW-0732">Signal</keyword>
<dbReference type="Proteomes" id="UP001054902">
    <property type="component" value="Unassembled WGS sequence"/>
</dbReference>
<feature type="domain" description="STI1" evidence="4">
    <location>
        <begin position="285"/>
        <end position="327"/>
    </location>
</feature>
<evidence type="ECO:0000256" key="2">
    <source>
        <dbReference type="SAM" id="MobiDB-lite"/>
    </source>
</evidence>
<feature type="chain" id="PRO_5042226878" description="STI1 domain-containing protein" evidence="3">
    <location>
        <begin position="19"/>
        <end position="421"/>
    </location>
</feature>
<dbReference type="Gene3D" id="1.10.260.100">
    <property type="match status" value="1"/>
</dbReference>
<dbReference type="AlphaFoldDB" id="A0AAD3D1G6"/>
<comment type="caution">
    <text evidence="5">The sequence shown here is derived from an EMBL/GenBank/DDBJ whole genome shotgun (WGS) entry which is preliminary data.</text>
</comment>
<keyword evidence="1" id="KW-0677">Repeat</keyword>
<protein>
    <recommendedName>
        <fullName evidence="4">STI1 domain-containing protein</fullName>
    </recommendedName>
</protein>
<feature type="region of interest" description="Disordered" evidence="2">
    <location>
        <begin position="85"/>
        <end position="121"/>
    </location>
</feature>
<proteinExistence type="predicted"/>
<feature type="compositionally biased region" description="Gly residues" evidence="2">
    <location>
        <begin position="209"/>
        <end position="221"/>
    </location>
</feature>
<sequence>MKLALPISLLAGITCVQAFAPSIHKYHVTHFKSDQRIPTVLQMSSSTLPEASSMRVGELKKELESYGMSSKIYLEKSELVEAVEKARAEGKKPRSTSSASASTDSSSTSSSSSTESREERLAKEIENCKAMKAGELKKELESYGISTSSFFEKSEFVKACVEARVDGKKKAGGSDEEGFAEYSAADVEVLTDDNAGPRPKSQKQQSQSAGGGNPFGGAAGGNPFGGMGGMGNMADMFGGAAGGGSPFGGGMGGMADMLKNMGMGGMGGGAPGASPFGGAGGGDAFAQAQKMMQNPKVMEIMAKAQSNPKIMKAMQECMSNPAAFAKYQNDPEKRIFLYIIMSSKSASHSTVSDIITKGFLERGAQYAAIGFTGGLMASLVLAAGGRGTASRKAITAFGTGIGLGSAWTKTNIELEETLGKN</sequence>
<evidence type="ECO:0000259" key="4">
    <source>
        <dbReference type="SMART" id="SM00727"/>
    </source>
</evidence>
<evidence type="ECO:0000313" key="5">
    <source>
        <dbReference type="EMBL" id="GFH55948.1"/>
    </source>
</evidence>
<gene>
    <name evidence="5" type="ORF">CTEN210_12424</name>
</gene>
<dbReference type="InterPro" id="IPR006636">
    <property type="entry name" value="STI1_HS-bd"/>
</dbReference>
<feature type="region of interest" description="Disordered" evidence="2">
    <location>
        <begin position="191"/>
        <end position="221"/>
    </location>
</feature>
<name>A0AAD3D1G6_9STRA</name>
<keyword evidence="6" id="KW-1185">Reference proteome</keyword>
<organism evidence="5 6">
    <name type="scientific">Chaetoceros tenuissimus</name>
    <dbReference type="NCBI Taxonomy" id="426638"/>
    <lineage>
        <taxon>Eukaryota</taxon>
        <taxon>Sar</taxon>
        <taxon>Stramenopiles</taxon>
        <taxon>Ochrophyta</taxon>
        <taxon>Bacillariophyta</taxon>
        <taxon>Coscinodiscophyceae</taxon>
        <taxon>Chaetocerotophycidae</taxon>
        <taxon>Chaetocerotales</taxon>
        <taxon>Chaetocerotaceae</taxon>
        <taxon>Chaetoceros</taxon>
    </lineage>
</organism>
<dbReference type="EMBL" id="BLLK01000051">
    <property type="protein sequence ID" value="GFH55948.1"/>
    <property type="molecule type" value="Genomic_DNA"/>
</dbReference>
<feature type="compositionally biased region" description="Low complexity" evidence="2">
    <location>
        <begin position="95"/>
        <end position="114"/>
    </location>
</feature>